<dbReference type="GO" id="GO:0004180">
    <property type="term" value="F:carboxypeptidase activity"/>
    <property type="evidence" value="ECO:0007669"/>
    <property type="project" value="UniProtKB-KW"/>
</dbReference>
<dbReference type="AlphaFoldDB" id="A0A929KT26"/>
<dbReference type="EMBL" id="JADFFL010000002">
    <property type="protein sequence ID" value="MBE9661031.1"/>
    <property type="molecule type" value="Genomic_DNA"/>
</dbReference>
<evidence type="ECO:0000313" key="3">
    <source>
        <dbReference type="Proteomes" id="UP000622475"/>
    </source>
</evidence>
<dbReference type="SUPFAM" id="SSF49464">
    <property type="entry name" value="Carboxypeptidase regulatory domain-like"/>
    <property type="match status" value="1"/>
</dbReference>
<feature type="chain" id="PRO_5037782637" evidence="1">
    <location>
        <begin position="23"/>
        <end position="359"/>
    </location>
</feature>
<keyword evidence="2" id="KW-0121">Carboxypeptidase</keyword>
<dbReference type="Gene3D" id="2.60.40.1120">
    <property type="entry name" value="Carboxypeptidase-like, regulatory domain"/>
    <property type="match status" value="1"/>
</dbReference>
<dbReference type="Proteomes" id="UP000622475">
    <property type="component" value="Unassembled WGS sequence"/>
</dbReference>
<sequence length="359" mass="40454">MKYPGFFVAFIAFLMFSVAAVAQQTFIISGTVVDENGAPAKSVTVFISGTKKITATDAEGKFSLSSITPGTFQLSVQMIGYGAQVQNVIIKDKNVTVNVALKVKATELREVVIGPDRWEERYAIFKRQFLGTSDNAKECTIINPKVISFSTNKKKLMADADEFLIIENKRLGYRIRYLLKAFEYEDAVTKYDGETSFEELEGTESEKKRWAKNRLQAYEGSMMQFLRSVYHNTAKQDGFVVRALHTSEISGSLMLSADPVTFDSLARGTDTTFISLRHKTLYIQHIKGDENKVTEESYKLKVTDIYKNKGSLLSLNLPEALIDSKGAYTDYRTFMIQGLWASMRIGDQLPFEYQPPLKN</sequence>
<gene>
    <name evidence="2" type="ORF">IRJ16_03980</name>
</gene>
<protein>
    <submittedName>
        <fullName evidence="2">Carboxypeptidase-like regulatory domain-containing protein</fullName>
    </submittedName>
</protein>
<keyword evidence="2" id="KW-0645">Protease</keyword>
<accession>A0A929KT26</accession>
<name>A0A929KT26_9SPHI</name>
<reference evidence="2" key="1">
    <citation type="submission" date="2020-10" db="EMBL/GenBank/DDBJ databases">
        <title>Mucilaginibacter mali sp. nov., isolated from rhizosphere soil of apple orchard.</title>
        <authorList>
            <person name="Lee J.-S."/>
            <person name="Kim H.S."/>
            <person name="Kim J.-S."/>
        </authorList>
    </citation>
    <scope>NUCLEOTIDE SEQUENCE</scope>
    <source>
        <strain evidence="2">KCTC 22746</strain>
    </source>
</reference>
<keyword evidence="1" id="KW-0732">Signal</keyword>
<dbReference type="Pfam" id="PF13715">
    <property type="entry name" value="CarbopepD_reg_2"/>
    <property type="match status" value="1"/>
</dbReference>
<organism evidence="2 3">
    <name type="scientific">Mucilaginibacter myungsuensis</name>
    <dbReference type="NCBI Taxonomy" id="649104"/>
    <lineage>
        <taxon>Bacteria</taxon>
        <taxon>Pseudomonadati</taxon>
        <taxon>Bacteroidota</taxon>
        <taxon>Sphingobacteriia</taxon>
        <taxon>Sphingobacteriales</taxon>
        <taxon>Sphingobacteriaceae</taxon>
        <taxon>Mucilaginibacter</taxon>
    </lineage>
</organism>
<feature type="signal peptide" evidence="1">
    <location>
        <begin position="1"/>
        <end position="22"/>
    </location>
</feature>
<keyword evidence="3" id="KW-1185">Reference proteome</keyword>
<comment type="caution">
    <text evidence="2">The sequence shown here is derived from an EMBL/GenBank/DDBJ whole genome shotgun (WGS) entry which is preliminary data.</text>
</comment>
<dbReference type="InterPro" id="IPR008969">
    <property type="entry name" value="CarboxyPept-like_regulatory"/>
</dbReference>
<proteinExistence type="predicted"/>
<evidence type="ECO:0000256" key="1">
    <source>
        <dbReference type="SAM" id="SignalP"/>
    </source>
</evidence>
<keyword evidence="2" id="KW-0378">Hydrolase</keyword>
<dbReference type="RefSeq" id="WP_194110241.1">
    <property type="nucleotide sequence ID" value="NZ_JADFFL010000002.1"/>
</dbReference>
<evidence type="ECO:0000313" key="2">
    <source>
        <dbReference type="EMBL" id="MBE9661031.1"/>
    </source>
</evidence>